<dbReference type="RefSeq" id="WP_075416962.1">
    <property type="nucleotide sequence ID" value="NZ_MSKL01000002.1"/>
</dbReference>
<feature type="active site" description="Proton donor" evidence="7">
    <location>
        <position position="108"/>
    </location>
</feature>
<evidence type="ECO:0000256" key="1">
    <source>
        <dbReference type="ARBA" id="ARBA00004861"/>
    </source>
</evidence>
<dbReference type="GO" id="GO:0006207">
    <property type="term" value="P:'de novo' pyrimidine nucleobase biosynthetic process"/>
    <property type="evidence" value="ECO:0007669"/>
    <property type="project" value="InterPro"/>
</dbReference>
<evidence type="ECO:0000256" key="2">
    <source>
        <dbReference type="ARBA" id="ARBA00008847"/>
    </source>
</evidence>
<protein>
    <recommendedName>
        <fullName evidence="7">Orotidine 5'-phosphate decarboxylase</fullName>
        <ecNumber evidence="7">4.1.1.23</ecNumber>
    </recommendedName>
    <alternativeName>
        <fullName evidence="7">OMP decarboxylase</fullName>
        <shortName evidence="7">OMPDCase</shortName>
        <shortName evidence="7">OMPdecase</shortName>
    </alternativeName>
</protein>
<dbReference type="EC" id="4.1.1.23" evidence="7"/>
<dbReference type="SMART" id="SM00934">
    <property type="entry name" value="OMPdecase"/>
    <property type="match status" value="1"/>
</dbReference>
<comment type="catalytic activity">
    <reaction evidence="6 7">
        <text>orotidine 5'-phosphate + H(+) = UMP + CO2</text>
        <dbReference type="Rhea" id="RHEA:11596"/>
        <dbReference type="ChEBI" id="CHEBI:15378"/>
        <dbReference type="ChEBI" id="CHEBI:16526"/>
        <dbReference type="ChEBI" id="CHEBI:57538"/>
        <dbReference type="ChEBI" id="CHEBI:57865"/>
        <dbReference type="EC" id="4.1.1.23"/>
    </reaction>
</comment>
<accession>A0A1Q8VT18</accession>
<dbReference type="Pfam" id="PF00215">
    <property type="entry name" value="OMPdecase"/>
    <property type="match status" value="1"/>
</dbReference>
<proteinExistence type="inferred from homology"/>
<comment type="similarity">
    <text evidence="2 7">Belongs to the OMP decarboxylase family. Type 2 subfamily.</text>
</comment>
<comment type="pathway">
    <text evidence="1 7">Pyrimidine metabolism; UMP biosynthesis via de novo pathway; UMP from orotate: step 2/2.</text>
</comment>
<sequence>MTPTVPNQHNHSRRSFGARLADAMDDHGPLCVGIDPHPNLLEAWGLADSAAGLRDFALRTVEAVGGHVAAVKPQSAFFERHGSAGIAVLEETLAALRDVGTLSVLDVKRGDIGSTMAGYAQAYLSDDAPLAADSITVSPYLGYGSLTPVLNLAETNGRGVFVLALTSNPEGAAVQHAVNGDRAVAAGIVEGVTASNAQASGEGRLGCIGLVIGATVGGAVSHLGIDLQRANGPLLAPGIGAQGAGPAELETVFGAARRQVLASTSRGVLRAGPSIEELRKAALASAHEAVTALR</sequence>
<comment type="caution">
    <text evidence="9">The sequence shown here is derived from an EMBL/GenBank/DDBJ whole genome shotgun (WGS) entry which is preliminary data.</text>
</comment>
<dbReference type="Proteomes" id="UP000186394">
    <property type="component" value="Unassembled WGS sequence"/>
</dbReference>
<reference evidence="9 10" key="1">
    <citation type="submission" date="2016-12" db="EMBL/GenBank/DDBJ databases">
        <title>Genomic comparison of strains in the 'Actinomyces naeslundii' group.</title>
        <authorList>
            <person name="Mughal S.R."/>
            <person name="Do T."/>
            <person name="Gilbert S.C."/>
            <person name="Witherden E.A."/>
            <person name="Didelot X."/>
            <person name="Beighton D."/>
        </authorList>
    </citation>
    <scope>NUCLEOTIDE SEQUENCE [LARGE SCALE GENOMIC DNA]</scope>
    <source>
        <strain evidence="9 10">P6N</strain>
    </source>
</reference>
<evidence type="ECO:0000313" key="10">
    <source>
        <dbReference type="Proteomes" id="UP000186394"/>
    </source>
</evidence>
<dbReference type="SUPFAM" id="SSF51366">
    <property type="entry name" value="Ribulose-phoshate binding barrel"/>
    <property type="match status" value="1"/>
</dbReference>
<dbReference type="UniPathway" id="UPA00070">
    <property type="reaction ID" value="UER00120"/>
</dbReference>
<dbReference type="PANTHER" id="PTHR43375">
    <property type="entry name" value="OROTIDINE 5'-PHOSPHATE DECARBOXYLASE"/>
    <property type="match status" value="1"/>
</dbReference>
<dbReference type="NCBIfam" id="TIGR02127">
    <property type="entry name" value="pyrF_sub2"/>
    <property type="match status" value="1"/>
</dbReference>
<dbReference type="HAMAP" id="MF_01215">
    <property type="entry name" value="OMPdecase_type2"/>
    <property type="match status" value="1"/>
</dbReference>
<dbReference type="InterPro" id="IPR013785">
    <property type="entry name" value="Aldolase_TIM"/>
</dbReference>
<dbReference type="GO" id="GO:0004590">
    <property type="term" value="F:orotidine-5'-phosphate decarboxylase activity"/>
    <property type="evidence" value="ECO:0007669"/>
    <property type="project" value="UniProtKB-UniRule"/>
</dbReference>
<evidence type="ECO:0000256" key="5">
    <source>
        <dbReference type="ARBA" id="ARBA00023239"/>
    </source>
</evidence>
<keyword evidence="5 7" id="KW-0456">Lyase</keyword>
<dbReference type="InterPro" id="IPR011995">
    <property type="entry name" value="OMPdecase_type-2"/>
</dbReference>
<gene>
    <name evidence="7" type="primary">pyrF</name>
    <name evidence="9" type="ORF">BKH28_00320</name>
</gene>
<dbReference type="CDD" id="cd04725">
    <property type="entry name" value="OMP_decarboxylase_like"/>
    <property type="match status" value="1"/>
</dbReference>
<keyword evidence="3 7" id="KW-0210">Decarboxylase</keyword>
<evidence type="ECO:0000256" key="3">
    <source>
        <dbReference type="ARBA" id="ARBA00022793"/>
    </source>
</evidence>
<name>A0A1Q8VT18_9ACTO</name>
<dbReference type="EMBL" id="MSKL01000002">
    <property type="protein sequence ID" value="OLO51234.1"/>
    <property type="molecule type" value="Genomic_DNA"/>
</dbReference>
<feature type="domain" description="Orotidine 5'-phosphate decarboxylase" evidence="8">
    <location>
        <begin position="29"/>
        <end position="281"/>
    </location>
</feature>
<dbReference type="PANTHER" id="PTHR43375:SF1">
    <property type="entry name" value="OROTIDINE 5'-PHOSPHATE DECARBOXYLASE"/>
    <property type="match status" value="1"/>
</dbReference>
<evidence type="ECO:0000259" key="8">
    <source>
        <dbReference type="SMART" id="SM00934"/>
    </source>
</evidence>
<evidence type="ECO:0000256" key="6">
    <source>
        <dbReference type="ARBA" id="ARBA00049157"/>
    </source>
</evidence>
<dbReference type="GO" id="GO:0044205">
    <property type="term" value="P:'de novo' UMP biosynthetic process"/>
    <property type="evidence" value="ECO:0007669"/>
    <property type="project" value="UniProtKB-UniRule"/>
</dbReference>
<dbReference type="AlphaFoldDB" id="A0A1Q8VT18"/>
<dbReference type="Gene3D" id="3.20.20.70">
    <property type="entry name" value="Aldolase class I"/>
    <property type="match status" value="1"/>
</dbReference>
<keyword evidence="4 7" id="KW-0665">Pyrimidine biosynthesis</keyword>
<evidence type="ECO:0000256" key="4">
    <source>
        <dbReference type="ARBA" id="ARBA00022975"/>
    </source>
</evidence>
<evidence type="ECO:0000313" key="9">
    <source>
        <dbReference type="EMBL" id="OLO51234.1"/>
    </source>
</evidence>
<dbReference type="OrthoDB" id="9808470at2"/>
<dbReference type="InterPro" id="IPR001754">
    <property type="entry name" value="OMPdeCOase_dom"/>
</dbReference>
<organism evidence="9 10">
    <name type="scientific">Actinomyces oris</name>
    <dbReference type="NCBI Taxonomy" id="544580"/>
    <lineage>
        <taxon>Bacteria</taxon>
        <taxon>Bacillati</taxon>
        <taxon>Actinomycetota</taxon>
        <taxon>Actinomycetes</taxon>
        <taxon>Actinomycetales</taxon>
        <taxon>Actinomycetaceae</taxon>
        <taxon>Actinomyces</taxon>
    </lineage>
</organism>
<dbReference type="InterPro" id="IPR011060">
    <property type="entry name" value="RibuloseP-bd_barrel"/>
</dbReference>
<evidence type="ECO:0000256" key="7">
    <source>
        <dbReference type="HAMAP-Rule" id="MF_01215"/>
    </source>
</evidence>